<name>A0A0G3EDY5_9BACT</name>
<dbReference type="RefSeq" id="WP_052881978.1">
    <property type="nucleotide sequence ID" value="NZ_CP010904.1"/>
</dbReference>
<dbReference type="GO" id="GO:0030203">
    <property type="term" value="P:glycosaminoglycan metabolic process"/>
    <property type="evidence" value="ECO:0007669"/>
    <property type="project" value="TreeGrafter"/>
</dbReference>
<dbReference type="EMBL" id="CP010904">
    <property type="protein sequence ID" value="AKJ64671.1"/>
    <property type="molecule type" value="Genomic_DNA"/>
</dbReference>
<evidence type="ECO:0000313" key="10">
    <source>
        <dbReference type="Proteomes" id="UP000035268"/>
    </source>
</evidence>
<dbReference type="GO" id="GO:0016020">
    <property type="term" value="C:membrane"/>
    <property type="evidence" value="ECO:0007669"/>
    <property type="project" value="TreeGrafter"/>
</dbReference>
<evidence type="ECO:0000256" key="5">
    <source>
        <dbReference type="ARBA" id="ARBA00023295"/>
    </source>
</evidence>
<dbReference type="Pfam" id="PF02838">
    <property type="entry name" value="Glyco_hydro_20b"/>
    <property type="match status" value="1"/>
</dbReference>
<dbReference type="Gene3D" id="3.30.379.10">
    <property type="entry name" value="Chitobiase/beta-hexosaminidase domain 2-like"/>
    <property type="match status" value="1"/>
</dbReference>
<dbReference type="Gene3D" id="3.20.20.80">
    <property type="entry name" value="Glycosidases"/>
    <property type="match status" value="1"/>
</dbReference>
<keyword evidence="10" id="KW-1185">Reference proteome</keyword>
<evidence type="ECO:0000256" key="4">
    <source>
        <dbReference type="ARBA" id="ARBA00022801"/>
    </source>
</evidence>
<reference evidence="10" key="1">
    <citation type="submission" date="2015-02" db="EMBL/GenBank/DDBJ databases">
        <title>Description and complete genome sequence of the first cultured representative of the subdivision 5 of the Verrucomicrobia phylum.</title>
        <authorList>
            <person name="Spring S."/>
            <person name="Bunk B."/>
            <person name="Sproer C."/>
            <person name="Klenk H.-P."/>
        </authorList>
    </citation>
    <scope>NUCLEOTIDE SEQUENCE [LARGE SCALE GENOMIC DNA]</scope>
    <source>
        <strain evidence="10">L21-Fru-AB</strain>
    </source>
</reference>
<sequence length="1044" mass="115607">MKLEMKLGVVLCMIALVAGAEDLPLRLIPFPREVKETGGLCDLAACRFLVAGEEATLRAGRSLVREFERELEMRPALKTDGAMPAYTLVVGEAGADLALELPSQGGDEAYALEVTPSGAVVRGRGMAGLRHGVQTLRQLLYANRRGTRIPTLSIRDYPALKWRGFQDDITRGPSPKLDTLTREVDLAELTKQNFFTYYLEYQYAYPSHPNIGPEDGSFTPEELTHLVDYAAERGVEILGCQQAFGHMGHIVQSEAYAHLAENHRVLTPAKEETYTFLDDLFGDQIPHLDCELFNVCCDEVGGLGEGPAQAMVEKLGTGAVYARHMNRVHELVSGEYGKRMMMWGDIILKHPEQLDKIPQDTVMLTWAYSAWPNYDKQIIPFAESGYDFFVCPGVSGWRRLIPDLSVATTNIRNFVRDGVEHGAMGMLNTSWDDTGDNFNAVTWHGLLWGAECAWNASTTPLDAFNRRAGGVLFGEPGDHFGQAIELLAQTHALAGMEGMNQKRFWNLAPTKCTVSEEVTLRQARALKRLIEPALDHLRQAQSDARRNADLLDYFIYEAKRMQLIADRDLGFLDALDAYRRASRPGVPRDRTQNLVAAAGDQVKALRDRHQALKDEYIALWHRENKPYALSRPLGHFDGLLETCDDLVARFARALDGLASGEPLPSPRDAGLEIEEPGVRNTEPVYKTAAAPFASATWAAEGCSRRFGIEVHSGKNPRQDYVVETELHASMVPRMNGATLYEIDPESGAQRPIPHQMLQDDSARLVFRVDGRMPEESCRSYYLYCGEEAMVPVSAPGAVLCSEITKDRVWIENDLIRILIGAEGAHIYRWEVRELDHLDLTHPGESAWSGFADLGRQLRVEPYDLELVADGPLLVRVRATTESGAVKIIDAFAGVPWVRVSMIPATGWYWNYDLVDNFAADRATPGRYLFSDGKTGPVGRAADAIRAQIKSAGVRWSAKTRDDGLLLALITPGQSVEHTVGPGAGSGGVGVQIGNSRVSHVINVGGMADRAPQAWLDDLERTWSLEAEPEIVVYRDERINTTETP</sequence>
<evidence type="ECO:0000259" key="8">
    <source>
        <dbReference type="Pfam" id="PF02838"/>
    </source>
</evidence>
<dbReference type="InterPro" id="IPR015882">
    <property type="entry name" value="HEX_bac_N"/>
</dbReference>
<dbReference type="SUPFAM" id="SSF55545">
    <property type="entry name" value="beta-N-acetylhexosaminidase-like domain"/>
    <property type="match status" value="1"/>
</dbReference>
<keyword evidence="4 9" id="KW-0378">Hydrolase</keyword>
<evidence type="ECO:0000256" key="3">
    <source>
        <dbReference type="ARBA" id="ARBA00012663"/>
    </source>
</evidence>
<dbReference type="GO" id="GO:0005975">
    <property type="term" value="P:carbohydrate metabolic process"/>
    <property type="evidence" value="ECO:0007669"/>
    <property type="project" value="InterPro"/>
</dbReference>
<evidence type="ECO:0000313" key="9">
    <source>
        <dbReference type="EMBL" id="AKJ64671.1"/>
    </source>
</evidence>
<dbReference type="PANTHER" id="PTHR22600">
    <property type="entry name" value="BETA-HEXOSAMINIDASE"/>
    <property type="match status" value="1"/>
</dbReference>
<evidence type="ECO:0000256" key="2">
    <source>
        <dbReference type="ARBA" id="ARBA00006285"/>
    </source>
</evidence>
<dbReference type="EC" id="3.2.1.52" evidence="3"/>
<dbReference type="Proteomes" id="UP000035268">
    <property type="component" value="Chromosome"/>
</dbReference>
<proteinExistence type="inferred from homology"/>
<feature type="domain" description="Glycoside hydrolase family 20 catalytic" evidence="7">
    <location>
        <begin position="212"/>
        <end position="392"/>
    </location>
</feature>
<protein>
    <recommendedName>
        <fullName evidence="3">beta-N-acetylhexosaminidase</fullName>
        <ecNumber evidence="3">3.2.1.52</ecNumber>
    </recommendedName>
</protein>
<dbReference type="OrthoDB" id="9763537at2"/>
<evidence type="ECO:0000256" key="1">
    <source>
        <dbReference type="ARBA" id="ARBA00001231"/>
    </source>
</evidence>
<evidence type="ECO:0000259" key="7">
    <source>
        <dbReference type="Pfam" id="PF00728"/>
    </source>
</evidence>
<dbReference type="KEGG" id="vbl:L21SP4_01424"/>
<dbReference type="PRINTS" id="PR00738">
    <property type="entry name" value="GLHYDRLASE20"/>
</dbReference>
<dbReference type="STRING" id="1307763.L21SP4_01424"/>
<dbReference type="InterPro" id="IPR017853">
    <property type="entry name" value="GH"/>
</dbReference>
<feature type="domain" description="Beta-hexosaminidase bacterial type N-terminal" evidence="8">
    <location>
        <begin position="26"/>
        <end position="157"/>
    </location>
</feature>
<dbReference type="PANTHER" id="PTHR22600:SF57">
    <property type="entry name" value="BETA-N-ACETYLHEXOSAMINIDASE"/>
    <property type="match status" value="1"/>
</dbReference>
<dbReference type="AlphaFoldDB" id="A0A0G3EDY5"/>
<comment type="catalytic activity">
    <reaction evidence="1">
        <text>Hydrolysis of terminal non-reducing N-acetyl-D-hexosamine residues in N-acetyl-beta-D-hexosaminides.</text>
        <dbReference type="EC" id="3.2.1.52"/>
    </reaction>
</comment>
<feature type="active site" description="Proton donor" evidence="6">
    <location>
        <position position="299"/>
    </location>
</feature>
<dbReference type="Pfam" id="PF00728">
    <property type="entry name" value="Glyco_hydro_20"/>
    <property type="match status" value="1"/>
</dbReference>
<dbReference type="InterPro" id="IPR025705">
    <property type="entry name" value="Beta_hexosaminidase_sua/sub"/>
</dbReference>
<dbReference type="InterPro" id="IPR015883">
    <property type="entry name" value="Glyco_hydro_20_cat"/>
</dbReference>
<dbReference type="SUPFAM" id="SSF51445">
    <property type="entry name" value="(Trans)glycosidases"/>
    <property type="match status" value="1"/>
</dbReference>
<keyword evidence="5 9" id="KW-0326">Glycosidase</keyword>
<accession>A0A0G3EDY5</accession>
<organism evidence="9 10">
    <name type="scientific">Kiritimatiella glycovorans</name>
    <dbReference type="NCBI Taxonomy" id="1307763"/>
    <lineage>
        <taxon>Bacteria</taxon>
        <taxon>Pseudomonadati</taxon>
        <taxon>Kiritimatiellota</taxon>
        <taxon>Kiritimatiellia</taxon>
        <taxon>Kiritimatiellales</taxon>
        <taxon>Kiritimatiellaceae</taxon>
        <taxon>Kiritimatiella</taxon>
    </lineage>
</organism>
<dbReference type="InterPro" id="IPR029018">
    <property type="entry name" value="Hex-like_dom2"/>
</dbReference>
<dbReference type="GO" id="GO:0004563">
    <property type="term" value="F:beta-N-acetylhexosaminidase activity"/>
    <property type="evidence" value="ECO:0007669"/>
    <property type="project" value="UniProtKB-EC"/>
</dbReference>
<reference evidence="9 10" key="2">
    <citation type="journal article" date="2016" name="ISME J.">
        <title>Characterization of the first cultured representative of Verrucomicrobia subdivision 5 indicates the proposal of a novel phylum.</title>
        <authorList>
            <person name="Spring S."/>
            <person name="Bunk B."/>
            <person name="Sproer C."/>
            <person name="Schumann P."/>
            <person name="Rohde M."/>
            <person name="Tindall B.J."/>
            <person name="Klenk H.P."/>
        </authorList>
    </citation>
    <scope>NUCLEOTIDE SEQUENCE [LARGE SCALE GENOMIC DNA]</scope>
    <source>
        <strain evidence="9 10">L21-Fru-AB</strain>
    </source>
</reference>
<evidence type="ECO:0000256" key="6">
    <source>
        <dbReference type="PIRSR" id="PIRSR625705-1"/>
    </source>
</evidence>
<comment type="similarity">
    <text evidence="2">Belongs to the glycosyl hydrolase 20 family.</text>
</comment>
<gene>
    <name evidence="9" type="primary">exo I</name>
    <name evidence="9" type="ORF">L21SP4_01424</name>
</gene>